<dbReference type="AlphaFoldDB" id="R7S414"/>
<dbReference type="GeneID" id="18880033"/>
<dbReference type="KEGG" id="psq:PUNSTDRAFT_138244"/>
<accession>R7S414</accession>
<gene>
    <name evidence="2" type="ORF">PUNSTDRAFT_138244</name>
</gene>
<dbReference type="RefSeq" id="XP_007387987.1">
    <property type="nucleotide sequence ID" value="XM_007387925.1"/>
</dbReference>
<reference evidence="3" key="1">
    <citation type="journal article" date="2012" name="Science">
        <title>The Paleozoic origin of enzymatic lignin decomposition reconstructed from 31 fungal genomes.</title>
        <authorList>
            <person name="Floudas D."/>
            <person name="Binder M."/>
            <person name="Riley R."/>
            <person name="Barry K."/>
            <person name="Blanchette R.A."/>
            <person name="Henrissat B."/>
            <person name="Martinez A.T."/>
            <person name="Otillar R."/>
            <person name="Spatafora J.W."/>
            <person name="Yadav J.S."/>
            <person name="Aerts A."/>
            <person name="Benoit I."/>
            <person name="Boyd A."/>
            <person name="Carlson A."/>
            <person name="Copeland A."/>
            <person name="Coutinho P.M."/>
            <person name="de Vries R.P."/>
            <person name="Ferreira P."/>
            <person name="Findley K."/>
            <person name="Foster B."/>
            <person name="Gaskell J."/>
            <person name="Glotzer D."/>
            <person name="Gorecki P."/>
            <person name="Heitman J."/>
            <person name="Hesse C."/>
            <person name="Hori C."/>
            <person name="Igarashi K."/>
            <person name="Jurgens J.A."/>
            <person name="Kallen N."/>
            <person name="Kersten P."/>
            <person name="Kohler A."/>
            <person name="Kuees U."/>
            <person name="Kumar T.K.A."/>
            <person name="Kuo A."/>
            <person name="LaButti K."/>
            <person name="Larrondo L.F."/>
            <person name="Lindquist E."/>
            <person name="Ling A."/>
            <person name="Lombard V."/>
            <person name="Lucas S."/>
            <person name="Lundell T."/>
            <person name="Martin R."/>
            <person name="McLaughlin D.J."/>
            <person name="Morgenstern I."/>
            <person name="Morin E."/>
            <person name="Murat C."/>
            <person name="Nagy L.G."/>
            <person name="Nolan M."/>
            <person name="Ohm R.A."/>
            <person name="Patyshakuliyeva A."/>
            <person name="Rokas A."/>
            <person name="Ruiz-Duenas F.J."/>
            <person name="Sabat G."/>
            <person name="Salamov A."/>
            <person name="Samejima M."/>
            <person name="Schmutz J."/>
            <person name="Slot J.C."/>
            <person name="St John F."/>
            <person name="Stenlid J."/>
            <person name="Sun H."/>
            <person name="Sun S."/>
            <person name="Syed K."/>
            <person name="Tsang A."/>
            <person name="Wiebenga A."/>
            <person name="Young D."/>
            <person name="Pisabarro A."/>
            <person name="Eastwood D.C."/>
            <person name="Martin F."/>
            <person name="Cullen D."/>
            <person name="Grigoriev I.V."/>
            <person name="Hibbett D.S."/>
        </authorList>
    </citation>
    <scope>NUCLEOTIDE SEQUENCE [LARGE SCALE GENOMIC DNA]</scope>
    <source>
        <strain evidence="3">HHB-11173 SS5</strain>
    </source>
</reference>
<dbReference type="Proteomes" id="UP000054196">
    <property type="component" value="Unassembled WGS sequence"/>
</dbReference>
<keyword evidence="3" id="KW-1185">Reference proteome</keyword>
<dbReference type="EMBL" id="JH687553">
    <property type="protein sequence ID" value="EIN04594.1"/>
    <property type="molecule type" value="Genomic_DNA"/>
</dbReference>
<protein>
    <submittedName>
        <fullName evidence="2">Uncharacterized protein</fullName>
    </submittedName>
</protein>
<feature type="signal peptide" evidence="1">
    <location>
        <begin position="1"/>
        <end position="18"/>
    </location>
</feature>
<dbReference type="HOGENOM" id="CLU_462421_0_0_1"/>
<keyword evidence="1" id="KW-0732">Signal</keyword>
<proteinExistence type="predicted"/>
<organism evidence="2 3">
    <name type="scientific">Punctularia strigosozonata (strain HHB-11173)</name>
    <name type="common">White-rot fungus</name>
    <dbReference type="NCBI Taxonomy" id="741275"/>
    <lineage>
        <taxon>Eukaryota</taxon>
        <taxon>Fungi</taxon>
        <taxon>Dikarya</taxon>
        <taxon>Basidiomycota</taxon>
        <taxon>Agaricomycotina</taxon>
        <taxon>Agaricomycetes</taxon>
        <taxon>Corticiales</taxon>
        <taxon>Punctulariaceae</taxon>
        <taxon>Punctularia</taxon>
    </lineage>
</organism>
<evidence type="ECO:0000313" key="3">
    <source>
        <dbReference type="Proteomes" id="UP000054196"/>
    </source>
</evidence>
<evidence type="ECO:0000256" key="1">
    <source>
        <dbReference type="SAM" id="SignalP"/>
    </source>
</evidence>
<feature type="chain" id="PRO_5004455293" evidence="1">
    <location>
        <begin position="19"/>
        <end position="590"/>
    </location>
</feature>
<sequence length="590" mass="58369">MRAFTLFSLVFLATPSTARPLRYHTTHLATKTNPSSATQTLQPSASIYSDADADAAVSARFPGHLADWRRHDVEDCDEEANSTSVSLGSGGHSWSSGPSANDILHDTIQALDALLASVVHGSDNLVKDSLRALEPPVAALLDLVNGSLGVSSDSDSGANKALGDLSAAISACLGDNGDLHISASLSVDIKGLLKGLDNLLGALGSGTTGAVTTALASLIPAVESLVDDLLSASGSLVGIAGVAVNGTLPDLNATIVAVFSGLSSALDQILGVANSDSNSALENALRGLDSAAGELEPLVANVGNYTTGIASTSVIAVNVALQNLTATLDALLAADVQLDVDALKSCTTLTVDVDGLEKALGDLSSGLLVGTGETVDSALKNLVPTLQTVTGDLGVLTAGAATGSVDLLSGTAAALNDTVNDVLGSLDQLLGGIASGTGNTVNAALGDLSKSLAKLSPSIDALLDSTDGLASGTVDAVDAALKHLIPAVEQLLNVNLGLSAGSSSHLSADLDDLVCALEQVLDGLVDGTGSALNIALGDLPSALDAVVADLTALLGLSASPSASATASGASGSVEPCDCEDGTNLNVGLGL</sequence>
<evidence type="ECO:0000313" key="2">
    <source>
        <dbReference type="EMBL" id="EIN04594.1"/>
    </source>
</evidence>
<name>R7S414_PUNST</name>